<evidence type="ECO:0000313" key="9">
    <source>
        <dbReference type="Proteomes" id="UP001349262"/>
    </source>
</evidence>
<evidence type="ECO:0000256" key="3">
    <source>
        <dbReference type="ARBA" id="ARBA00022692"/>
    </source>
</evidence>
<feature type="transmembrane region" description="Helical" evidence="7">
    <location>
        <begin position="227"/>
        <end position="245"/>
    </location>
</feature>
<gene>
    <name evidence="8" type="ORF">MRSR164_14615</name>
</gene>
<dbReference type="EMBL" id="MLBY01000004">
    <property type="protein sequence ID" value="MEE7457958.1"/>
    <property type="molecule type" value="Genomic_DNA"/>
</dbReference>
<feature type="transmembrane region" description="Helical" evidence="7">
    <location>
        <begin position="203"/>
        <end position="221"/>
    </location>
</feature>
<keyword evidence="5 7" id="KW-0472">Membrane</keyword>
<accession>A0ABU7TC87</accession>
<feature type="transmembrane region" description="Helical" evidence="7">
    <location>
        <begin position="165"/>
        <end position="182"/>
    </location>
</feature>
<feature type="compositionally biased region" description="Basic and acidic residues" evidence="6">
    <location>
        <begin position="493"/>
        <end position="512"/>
    </location>
</feature>
<keyword evidence="2" id="KW-1003">Cell membrane</keyword>
<feature type="transmembrane region" description="Helical" evidence="7">
    <location>
        <begin position="286"/>
        <end position="304"/>
    </location>
</feature>
<feature type="transmembrane region" description="Helical" evidence="7">
    <location>
        <begin position="324"/>
        <end position="342"/>
    </location>
</feature>
<protein>
    <submittedName>
        <fullName evidence="8">Teichoic acid transporter</fullName>
    </submittedName>
</protein>
<feature type="transmembrane region" description="Helical" evidence="7">
    <location>
        <begin position="383"/>
        <end position="403"/>
    </location>
</feature>
<feature type="transmembrane region" description="Helical" evidence="7">
    <location>
        <begin position="105"/>
        <end position="126"/>
    </location>
</feature>
<feature type="transmembrane region" description="Helical" evidence="7">
    <location>
        <begin position="34"/>
        <end position="55"/>
    </location>
</feature>
<feature type="region of interest" description="Disordered" evidence="6">
    <location>
        <begin position="483"/>
        <end position="512"/>
    </location>
</feature>
<dbReference type="Proteomes" id="UP001349262">
    <property type="component" value="Unassembled WGS sequence"/>
</dbReference>
<evidence type="ECO:0000313" key="8">
    <source>
        <dbReference type="EMBL" id="MEE7457958.1"/>
    </source>
</evidence>
<sequence>MAVIAAFVLNAGLNFVLGIAIARMLGPADFGRFALATAGAVVLNTILFEWLRLSATRFYSARVREAEPWIRQGLDRAYAVLALALFAAAALCAGLGIAVDPTPQGHLVMTAGTMVAAIGIGLFDYHAALARARFIGGAYLRLVVWKNALAFVLMAGTAYLFPQPVWVLIAAGVSQFLAVLPLRKVLGDAPARPHGRGRETLRLFAAYGLPLIAANAVYQIMPFLNRAAIAGTAGFAEAGYFALAADLGSRAFSTLGAALDLLLFQIAVQAEEHHGRDAAEAQVSRNIAVVVALLLPCAAGYWAVTPALQALIVPEAFRGPFAGYTNLLIPGLFFLSIMNFALNPIFQIRRRTSPVVAAALLGLAVNGLGLALLPRLMGPEGVAVAQTLGLLAAVALLAVRALTGSQRLRLPLRDLSLTAGACLAMLLAVLPLRGLEPILALPACIAAGVVVYGALVWLLDIAGLRSALRERFFQRGSRRRPARALSDGADTGSLKDARETKELETPSCGDRV</sequence>
<dbReference type="PANTHER" id="PTHR30250">
    <property type="entry name" value="PST FAMILY PREDICTED COLANIC ACID TRANSPORTER"/>
    <property type="match status" value="1"/>
</dbReference>
<feature type="transmembrane region" description="Helical" evidence="7">
    <location>
        <begin position="354"/>
        <end position="377"/>
    </location>
</feature>
<comment type="subcellular location">
    <subcellularLocation>
        <location evidence="1">Cell membrane</location>
        <topology evidence="1">Multi-pass membrane protein</topology>
    </subcellularLocation>
</comment>
<comment type="caution">
    <text evidence="8">The sequence shown here is derived from an EMBL/GenBank/DDBJ whole genome shotgun (WGS) entry which is preliminary data.</text>
</comment>
<evidence type="ECO:0000256" key="2">
    <source>
        <dbReference type="ARBA" id="ARBA00022475"/>
    </source>
</evidence>
<evidence type="ECO:0000256" key="5">
    <source>
        <dbReference type="ARBA" id="ARBA00023136"/>
    </source>
</evidence>
<evidence type="ECO:0000256" key="6">
    <source>
        <dbReference type="SAM" id="MobiDB-lite"/>
    </source>
</evidence>
<keyword evidence="9" id="KW-1185">Reference proteome</keyword>
<reference evidence="8 9" key="1">
    <citation type="journal article" date="2012" name="Genet. Mol. Biol.">
        <title>Analysis of 16S rRNA and mxaF genes revealing insights into Methylobacterium niche-specific plant association.</title>
        <authorList>
            <person name="Dourado M.N."/>
            <person name="Andreote F.D."/>
            <person name="Dini-Andreote F."/>
            <person name="Conti R."/>
            <person name="Araujo J.M."/>
            <person name="Araujo W.L."/>
        </authorList>
    </citation>
    <scope>NUCLEOTIDE SEQUENCE [LARGE SCALE GENOMIC DNA]</scope>
    <source>
        <strain evidence="8 9">SR1.6/4</strain>
    </source>
</reference>
<evidence type="ECO:0000256" key="4">
    <source>
        <dbReference type="ARBA" id="ARBA00022989"/>
    </source>
</evidence>
<evidence type="ECO:0000256" key="1">
    <source>
        <dbReference type="ARBA" id="ARBA00004651"/>
    </source>
</evidence>
<dbReference type="InterPro" id="IPR050833">
    <property type="entry name" value="Poly_Biosynth_Transport"/>
</dbReference>
<feature type="transmembrane region" description="Helical" evidence="7">
    <location>
        <begin position="138"/>
        <end position="159"/>
    </location>
</feature>
<feature type="transmembrane region" description="Helical" evidence="7">
    <location>
        <begin position="76"/>
        <end position="99"/>
    </location>
</feature>
<evidence type="ECO:0000256" key="7">
    <source>
        <dbReference type="SAM" id="Phobius"/>
    </source>
</evidence>
<organism evidence="8 9">
    <name type="scientific">Methylobacterium radiotolerans</name>
    <dbReference type="NCBI Taxonomy" id="31998"/>
    <lineage>
        <taxon>Bacteria</taxon>
        <taxon>Pseudomonadati</taxon>
        <taxon>Pseudomonadota</taxon>
        <taxon>Alphaproteobacteria</taxon>
        <taxon>Hyphomicrobiales</taxon>
        <taxon>Methylobacteriaceae</taxon>
        <taxon>Methylobacterium</taxon>
    </lineage>
</organism>
<name>A0ABU7TC87_9HYPH</name>
<proteinExistence type="predicted"/>
<keyword evidence="4 7" id="KW-1133">Transmembrane helix</keyword>
<feature type="transmembrane region" description="Helical" evidence="7">
    <location>
        <begin position="415"/>
        <end position="432"/>
    </location>
</feature>
<keyword evidence="3 7" id="KW-0812">Transmembrane</keyword>
<dbReference type="PANTHER" id="PTHR30250:SF11">
    <property type="entry name" value="O-ANTIGEN TRANSPORTER-RELATED"/>
    <property type="match status" value="1"/>
</dbReference>
<feature type="transmembrane region" description="Helical" evidence="7">
    <location>
        <begin position="438"/>
        <end position="459"/>
    </location>
</feature>